<evidence type="ECO:0000256" key="3">
    <source>
        <dbReference type="ARBA" id="ARBA00022448"/>
    </source>
</evidence>
<keyword evidence="3" id="KW-0813">Transport</keyword>
<evidence type="ECO:0000256" key="8">
    <source>
        <dbReference type="SAM" id="Phobius"/>
    </source>
</evidence>
<evidence type="ECO:0000256" key="1">
    <source>
        <dbReference type="ARBA" id="ARBA00004141"/>
    </source>
</evidence>
<feature type="transmembrane region" description="Helical" evidence="8">
    <location>
        <begin position="41"/>
        <end position="61"/>
    </location>
</feature>
<keyword evidence="6 8" id="KW-1133">Transmembrane helix</keyword>
<evidence type="ECO:0000313" key="9">
    <source>
        <dbReference type="EMBL" id="KGP70851.1"/>
    </source>
</evidence>
<evidence type="ECO:0000256" key="5">
    <source>
        <dbReference type="ARBA" id="ARBA00022692"/>
    </source>
</evidence>
<organism evidence="9 10">
    <name type="scientific">Pontibacillus yanchengensis Y32</name>
    <dbReference type="NCBI Taxonomy" id="1385514"/>
    <lineage>
        <taxon>Bacteria</taxon>
        <taxon>Bacillati</taxon>
        <taxon>Bacillota</taxon>
        <taxon>Bacilli</taxon>
        <taxon>Bacillales</taxon>
        <taxon>Bacillaceae</taxon>
        <taxon>Pontibacillus</taxon>
    </lineage>
</organism>
<sequence length="375" mass="42259">MNNQVKLNQRQFGLLVMLFVIGTSILLTPSSATGAAKHDGWIGVILVLPIGLLYLWCLNRISSKYPDCNLLEINEEVFGKWLGRFLSFSIGFFGMITSATVLYIIGDFMAMNILHSTPTVYINMLFMAVIITGLFYGLETIARTAEIFVPWILVLLVFIILASLPNINLHHVRPILEEGITPVLSATLFELSNSTLTLFILLIIYPKLVNKNSKLSKTLFRPYAIGIFFTTCITFITITVLGDTLTSIQSVPTYMLAKNIQLEGMIERVEVVLAISWILTVFFKLSLYFYGTLQAFTHAFHITNYRLILVPMAIVCICLSLIVYPNVLFASEWDSTTWIAFSVTFGGVYPLLLWIVSTIRTRLSWSKSEETTNDK</sequence>
<keyword evidence="10" id="KW-1185">Reference proteome</keyword>
<dbReference type="eggNOG" id="COG0531">
    <property type="taxonomic scope" value="Bacteria"/>
</dbReference>
<feature type="transmembrane region" description="Helical" evidence="8">
    <location>
        <begin position="81"/>
        <end position="105"/>
    </location>
</feature>
<comment type="subcellular location">
    <subcellularLocation>
        <location evidence="1">Membrane</location>
        <topology evidence="1">Multi-pass membrane protein</topology>
    </subcellularLocation>
</comment>
<evidence type="ECO:0000313" key="10">
    <source>
        <dbReference type="Proteomes" id="UP000030147"/>
    </source>
</evidence>
<evidence type="ECO:0000256" key="7">
    <source>
        <dbReference type="ARBA" id="ARBA00023136"/>
    </source>
</evidence>
<gene>
    <name evidence="9" type="ORF">N782_03705</name>
</gene>
<proteinExistence type="inferred from homology"/>
<keyword evidence="5 8" id="KW-0812">Transmembrane</keyword>
<dbReference type="EMBL" id="AVBF01000107">
    <property type="protein sequence ID" value="KGP70851.1"/>
    <property type="molecule type" value="Genomic_DNA"/>
</dbReference>
<evidence type="ECO:0000256" key="6">
    <source>
        <dbReference type="ARBA" id="ARBA00022989"/>
    </source>
</evidence>
<feature type="transmembrane region" description="Helical" evidence="8">
    <location>
        <begin position="12"/>
        <end position="29"/>
    </location>
</feature>
<comment type="similarity">
    <text evidence="2">Belongs to the amino acid-polyamine-organocation (APC) superfamily. Spore germination protein (SGP) (TC 2.A.3.9) family.</text>
</comment>
<feature type="transmembrane region" description="Helical" evidence="8">
    <location>
        <begin position="184"/>
        <end position="205"/>
    </location>
</feature>
<dbReference type="RefSeq" id="WP_036824629.1">
    <property type="nucleotide sequence ID" value="NZ_AVBF01000107.1"/>
</dbReference>
<comment type="caution">
    <text evidence="9">The sequence shown here is derived from an EMBL/GenBank/DDBJ whole genome shotgun (WGS) entry which is preliminary data.</text>
</comment>
<evidence type="ECO:0000256" key="4">
    <source>
        <dbReference type="ARBA" id="ARBA00022544"/>
    </source>
</evidence>
<feature type="transmembrane region" description="Helical" evidence="8">
    <location>
        <begin position="305"/>
        <end position="324"/>
    </location>
</feature>
<protein>
    <submittedName>
        <fullName evidence="9">Uncharacterized protein</fullName>
    </submittedName>
</protein>
<dbReference type="NCBIfam" id="TIGR00912">
    <property type="entry name" value="2A0309"/>
    <property type="match status" value="1"/>
</dbReference>
<dbReference type="PANTHER" id="PTHR34975">
    <property type="entry name" value="SPORE GERMINATION PROTEIN A2"/>
    <property type="match status" value="1"/>
</dbReference>
<dbReference type="AlphaFoldDB" id="A0A0A2T9X9"/>
<feature type="transmembrane region" description="Helical" evidence="8">
    <location>
        <begin position="120"/>
        <end position="138"/>
    </location>
</feature>
<feature type="transmembrane region" description="Helical" evidence="8">
    <location>
        <begin position="336"/>
        <end position="356"/>
    </location>
</feature>
<keyword evidence="7 8" id="KW-0472">Membrane</keyword>
<dbReference type="OrthoDB" id="2078716at2"/>
<keyword evidence="4" id="KW-0309">Germination</keyword>
<dbReference type="GO" id="GO:0009847">
    <property type="term" value="P:spore germination"/>
    <property type="evidence" value="ECO:0007669"/>
    <property type="project" value="InterPro"/>
</dbReference>
<reference evidence="9 10" key="1">
    <citation type="journal article" date="2015" name="Stand. Genomic Sci.">
        <title>High quality draft genome sequence of the moderately halophilic bacterium Pontibacillus yanchengensis Y32(T) and comparison among Pontibacillus genomes.</title>
        <authorList>
            <person name="Huang J."/>
            <person name="Qiao Z.X."/>
            <person name="Tang J.W."/>
            <person name="Wang G."/>
        </authorList>
    </citation>
    <scope>NUCLEOTIDE SEQUENCE [LARGE SCALE GENOMIC DNA]</scope>
    <source>
        <strain evidence="9 10">Y32</strain>
    </source>
</reference>
<dbReference type="Proteomes" id="UP000030147">
    <property type="component" value="Unassembled WGS sequence"/>
</dbReference>
<dbReference type="InterPro" id="IPR004761">
    <property type="entry name" value="Spore_GerAB"/>
</dbReference>
<name>A0A0A2T9X9_9BACI</name>
<feature type="transmembrane region" description="Helical" evidence="8">
    <location>
        <begin position="145"/>
        <end position="164"/>
    </location>
</feature>
<feature type="transmembrane region" description="Helical" evidence="8">
    <location>
        <begin position="271"/>
        <end position="293"/>
    </location>
</feature>
<evidence type="ECO:0000256" key="2">
    <source>
        <dbReference type="ARBA" id="ARBA00007998"/>
    </source>
</evidence>
<dbReference type="PANTHER" id="PTHR34975:SF2">
    <property type="entry name" value="SPORE GERMINATION PROTEIN A2"/>
    <property type="match status" value="1"/>
</dbReference>
<dbReference type="Pfam" id="PF03845">
    <property type="entry name" value="Spore_permease"/>
    <property type="match status" value="1"/>
</dbReference>
<dbReference type="Gene3D" id="1.20.1740.10">
    <property type="entry name" value="Amino acid/polyamine transporter I"/>
    <property type="match status" value="1"/>
</dbReference>
<feature type="transmembrane region" description="Helical" evidence="8">
    <location>
        <begin position="225"/>
        <end position="251"/>
    </location>
</feature>
<dbReference type="GO" id="GO:0016020">
    <property type="term" value="C:membrane"/>
    <property type="evidence" value="ECO:0007669"/>
    <property type="project" value="UniProtKB-SubCell"/>
</dbReference>
<dbReference type="STRING" id="1385514.N782_03705"/>
<accession>A0A0A2T9X9</accession>